<feature type="compositionally biased region" description="Low complexity" evidence="1">
    <location>
        <begin position="24"/>
        <end position="35"/>
    </location>
</feature>
<proteinExistence type="predicted"/>
<gene>
    <name evidence="2" type="ORF">EYF80_040780</name>
</gene>
<organism evidence="2 3">
    <name type="scientific">Liparis tanakae</name>
    <name type="common">Tanaka's snailfish</name>
    <dbReference type="NCBI Taxonomy" id="230148"/>
    <lineage>
        <taxon>Eukaryota</taxon>
        <taxon>Metazoa</taxon>
        <taxon>Chordata</taxon>
        <taxon>Craniata</taxon>
        <taxon>Vertebrata</taxon>
        <taxon>Euteleostomi</taxon>
        <taxon>Actinopterygii</taxon>
        <taxon>Neopterygii</taxon>
        <taxon>Teleostei</taxon>
        <taxon>Neoteleostei</taxon>
        <taxon>Acanthomorphata</taxon>
        <taxon>Eupercaria</taxon>
        <taxon>Perciformes</taxon>
        <taxon>Cottioidei</taxon>
        <taxon>Cottales</taxon>
        <taxon>Liparidae</taxon>
        <taxon>Liparis</taxon>
    </lineage>
</organism>
<name>A0A4Z2G623_9TELE</name>
<evidence type="ECO:0000256" key="1">
    <source>
        <dbReference type="SAM" id="MobiDB-lite"/>
    </source>
</evidence>
<keyword evidence="3" id="KW-1185">Reference proteome</keyword>
<comment type="caution">
    <text evidence="2">The sequence shown here is derived from an EMBL/GenBank/DDBJ whole genome shotgun (WGS) entry which is preliminary data.</text>
</comment>
<dbReference type="AlphaFoldDB" id="A0A4Z2G623"/>
<feature type="region of interest" description="Disordered" evidence="1">
    <location>
        <begin position="24"/>
        <end position="66"/>
    </location>
</feature>
<feature type="compositionally biased region" description="Polar residues" evidence="1">
    <location>
        <begin position="56"/>
        <end position="66"/>
    </location>
</feature>
<evidence type="ECO:0000313" key="2">
    <source>
        <dbReference type="EMBL" id="TNN49018.1"/>
    </source>
</evidence>
<dbReference type="Proteomes" id="UP000314294">
    <property type="component" value="Unassembled WGS sequence"/>
</dbReference>
<dbReference type="EMBL" id="SRLO01000673">
    <property type="protein sequence ID" value="TNN49018.1"/>
    <property type="molecule type" value="Genomic_DNA"/>
</dbReference>
<sequence length="66" mass="6801">MPLAPPAPCIHLLGGLKIRSEPDLASAAEASEPALRGPRESSLLSGRCGADPATPPSNLTPRMQQT</sequence>
<evidence type="ECO:0000313" key="3">
    <source>
        <dbReference type="Proteomes" id="UP000314294"/>
    </source>
</evidence>
<protein>
    <submittedName>
        <fullName evidence="2">Uncharacterized protein</fullName>
    </submittedName>
</protein>
<reference evidence="2 3" key="1">
    <citation type="submission" date="2019-03" db="EMBL/GenBank/DDBJ databases">
        <title>First draft genome of Liparis tanakae, snailfish: a comprehensive survey of snailfish specific genes.</title>
        <authorList>
            <person name="Kim W."/>
            <person name="Song I."/>
            <person name="Jeong J.-H."/>
            <person name="Kim D."/>
            <person name="Kim S."/>
            <person name="Ryu S."/>
            <person name="Song J.Y."/>
            <person name="Lee S.K."/>
        </authorList>
    </citation>
    <scope>NUCLEOTIDE SEQUENCE [LARGE SCALE GENOMIC DNA]</scope>
    <source>
        <tissue evidence="2">Muscle</tissue>
    </source>
</reference>
<accession>A0A4Z2G623</accession>